<protein>
    <submittedName>
        <fullName evidence="2">Uncharacterized protein</fullName>
    </submittedName>
</protein>
<dbReference type="VEuPathDB" id="MicrosporidiaDB:EHP00_980"/>
<dbReference type="PANTHER" id="PTHR32251">
    <property type="entry name" value="3-OXO-5-ALPHA-STEROID 4-DEHYDROGENASE"/>
    <property type="match status" value="1"/>
</dbReference>
<evidence type="ECO:0000313" key="3">
    <source>
        <dbReference type="Proteomes" id="UP000192758"/>
    </source>
</evidence>
<dbReference type="Proteomes" id="UP000192758">
    <property type="component" value="Unassembled WGS sequence"/>
</dbReference>
<keyword evidence="1" id="KW-1133">Transmembrane helix</keyword>
<keyword evidence="3" id="KW-1185">Reference proteome</keyword>
<name>A0A1W0E623_9MICR</name>
<feature type="transmembrane region" description="Helical" evidence="1">
    <location>
        <begin position="65"/>
        <end position="84"/>
    </location>
</feature>
<keyword evidence="1" id="KW-0812">Transmembrane</keyword>
<feature type="transmembrane region" description="Helical" evidence="1">
    <location>
        <begin position="12"/>
        <end position="32"/>
    </location>
</feature>
<feature type="transmembrane region" description="Helical" evidence="1">
    <location>
        <begin position="216"/>
        <end position="238"/>
    </location>
</feature>
<sequence length="296" mass="34185">MSIFKNDKHNFLVCLVVTLTMQMVFYILASIFQFDKLTDFAGGTNFIVLAILTLILSKTYSWRQILVTLLVTLWGIRLSGYLLYRILKTGTDKRFDDKRNDPIKFAIFWSFQALWVLTVSLPVIFVNSPKSNNFININEKFTLSDGIGIIIFLTGLIVESLSDFQKYNFRSNPSNSGKWCDVGIWKYSRHPNYFGEICIWIGIFVISTSIQNKIKWVGILSPIFTATILLFLSGIPLLEKSSDKRYGKNPAYIKYKLHTSPLIPLPNSLFYKLPTFFKSIFLFELPMYNHIKESDN</sequence>
<dbReference type="EMBL" id="MNPJ01000017">
    <property type="protein sequence ID" value="OQS54700.1"/>
    <property type="molecule type" value="Genomic_DNA"/>
</dbReference>
<organism evidence="2 3">
    <name type="scientific">Ecytonucleospora hepatopenaei</name>
    <dbReference type="NCBI Taxonomy" id="646526"/>
    <lineage>
        <taxon>Eukaryota</taxon>
        <taxon>Fungi</taxon>
        <taxon>Fungi incertae sedis</taxon>
        <taxon>Microsporidia</taxon>
        <taxon>Enterocytozoonidae</taxon>
        <taxon>Ecytonucleospora</taxon>
    </lineage>
</organism>
<dbReference type="AlphaFoldDB" id="A0A1W0E623"/>
<dbReference type="PANTHER" id="PTHR32251:SF15">
    <property type="entry name" value="3-OXO-5-ALPHA-STEROID 4-DEHYDROGENASE (DUF1295)"/>
    <property type="match status" value="1"/>
</dbReference>
<reference evidence="2 3" key="1">
    <citation type="journal article" date="2017" name="Environ. Microbiol.">
        <title>Decay of the glycolytic pathway and adaptation to intranuclear parasitism within Enterocytozoonidae microsporidia.</title>
        <authorList>
            <person name="Wiredu Boakye D."/>
            <person name="Jaroenlak P."/>
            <person name="Prachumwat A."/>
            <person name="Williams T.A."/>
            <person name="Bateman K.S."/>
            <person name="Itsathitphaisarn O."/>
            <person name="Sritunyalucksana K."/>
            <person name="Paszkiewicz K.H."/>
            <person name="Moore K.A."/>
            <person name="Stentiford G.D."/>
            <person name="Williams B.A."/>
        </authorList>
    </citation>
    <scope>NUCLEOTIDE SEQUENCE [LARGE SCALE GENOMIC DNA]</scope>
    <source>
        <strain evidence="2 3">TH1</strain>
    </source>
</reference>
<dbReference type="PROSITE" id="PS50244">
    <property type="entry name" value="S5A_REDUCTASE"/>
    <property type="match status" value="1"/>
</dbReference>
<feature type="transmembrane region" description="Helical" evidence="1">
    <location>
        <begin position="193"/>
        <end position="210"/>
    </location>
</feature>
<dbReference type="GO" id="GO:0016020">
    <property type="term" value="C:membrane"/>
    <property type="evidence" value="ECO:0007669"/>
    <property type="project" value="TreeGrafter"/>
</dbReference>
<gene>
    <name evidence="2" type="ORF">EHP00_980</name>
</gene>
<comment type="caution">
    <text evidence="2">The sequence shown here is derived from an EMBL/GenBank/DDBJ whole genome shotgun (WGS) entry which is preliminary data.</text>
</comment>
<proteinExistence type="predicted"/>
<evidence type="ECO:0000313" key="2">
    <source>
        <dbReference type="EMBL" id="OQS54700.1"/>
    </source>
</evidence>
<dbReference type="InterPro" id="IPR010721">
    <property type="entry name" value="UstE-like"/>
</dbReference>
<dbReference type="Pfam" id="PF06966">
    <property type="entry name" value="DUF1295"/>
    <property type="match status" value="1"/>
</dbReference>
<dbReference type="Gene3D" id="1.20.120.1630">
    <property type="match status" value="1"/>
</dbReference>
<feature type="transmembrane region" description="Helical" evidence="1">
    <location>
        <begin position="146"/>
        <end position="164"/>
    </location>
</feature>
<keyword evidence="1" id="KW-0472">Membrane</keyword>
<evidence type="ECO:0000256" key="1">
    <source>
        <dbReference type="SAM" id="Phobius"/>
    </source>
</evidence>
<feature type="transmembrane region" description="Helical" evidence="1">
    <location>
        <begin position="105"/>
        <end position="126"/>
    </location>
</feature>
<dbReference type="OrthoDB" id="67965at2759"/>
<accession>A0A1W0E623</accession>